<dbReference type="EMBL" id="KV427612">
    <property type="protein sequence ID" value="KZT09221.1"/>
    <property type="molecule type" value="Genomic_DNA"/>
</dbReference>
<proteinExistence type="predicted"/>
<name>A0A165FN69_9APHY</name>
<dbReference type="GeneID" id="63819906"/>
<dbReference type="Proteomes" id="UP000076871">
    <property type="component" value="Unassembled WGS sequence"/>
</dbReference>
<accession>A0A165FN69</accession>
<organism evidence="1 2">
    <name type="scientific">Laetiporus sulphureus 93-53</name>
    <dbReference type="NCBI Taxonomy" id="1314785"/>
    <lineage>
        <taxon>Eukaryota</taxon>
        <taxon>Fungi</taxon>
        <taxon>Dikarya</taxon>
        <taxon>Basidiomycota</taxon>
        <taxon>Agaricomycotina</taxon>
        <taxon>Agaricomycetes</taxon>
        <taxon>Polyporales</taxon>
        <taxon>Laetiporus</taxon>
    </lineage>
</organism>
<evidence type="ECO:0000313" key="1">
    <source>
        <dbReference type="EMBL" id="KZT09221.1"/>
    </source>
</evidence>
<evidence type="ECO:0000313" key="2">
    <source>
        <dbReference type="Proteomes" id="UP000076871"/>
    </source>
</evidence>
<dbReference type="RefSeq" id="XP_040766961.1">
    <property type="nucleotide sequence ID" value="XM_040902875.1"/>
</dbReference>
<sequence>MNLVHRWSSAGLLDPQRCSAANPQPMGVPCKQERGPLSALTEAHQCRVPPPDCLCFHASSRSTSLFSACLRIFPASRRLFAWRTLCPSLSLGEFAYEYAMDRLTAGPRRSERSSRLIHGALVSNGVFGYCLARSCGQWARAALSPSAVVLLYTTLFVLEAYFNPGLDSAHSQSGVPRFLVNALALFTCAHCSTS</sequence>
<keyword evidence="2" id="KW-1185">Reference proteome</keyword>
<reference evidence="1 2" key="1">
    <citation type="journal article" date="2016" name="Mol. Biol. Evol.">
        <title>Comparative Genomics of Early-Diverging Mushroom-Forming Fungi Provides Insights into the Origins of Lignocellulose Decay Capabilities.</title>
        <authorList>
            <person name="Nagy L.G."/>
            <person name="Riley R."/>
            <person name="Tritt A."/>
            <person name="Adam C."/>
            <person name="Daum C."/>
            <person name="Floudas D."/>
            <person name="Sun H."/>
            <person name="Yadav J.S."/>
            <person name="Pangilinan J."/>
            <person name="Larsson K.H."/>
            <person name="Matsuura K."/>
            <person name="Barry K."/>
            <person name="Labutti K."/>
            <person name="Kuo R."/>
            <person name="Ohm R.A."/>
            <person name="Bhattacharya S.S."/>
            <person name="Shirouzu T."/>
            <person name="Yoshinaga Y."/>
            <person name="Martin F.M."/>
            <person name="Grigoriev I.V."/>
            <person name="Hibbett D.S."/>
        </authorList>
    </citation>
    <scope>NUCLEOTIDE SEQUENCE [LARGE SCALE GENOMIC DNA]</scope>
    <source>
        <strain evidence="1 2">93-53</strain>
    </source>
</reference>
<gene>
    <name evidence="1" type="ORF">LAESUDRAFT_543559</name>
</gene>
<dbReference type="AlphaFoldDB" id="A0A165FN69"/>
<dbReference type="InParanoid" id="A0A165FN69"/>
<protein>
    <submittedName>
        <fullName evidence="1">Uncharacterized protein</fullName>
    </submittedName>
</protein>